<dbReference type="Proteomes" id="UP000596742">
    <property type="component" value="Unassembled WGS sequence"/>
</dbReference>
<keyword evidence="3" id="KW-1185">Reference proteome</keyword>
<reference evidence="2" key="1">
    <citation type="submission" date="2018-11" db="EMBL/GenBank/DDBJ databases">
        <authorList>
            <person name="Alioto T."/>
            <person name="Alioto T."/>
        </authorList>
    </citation>
    <scope>NUCLEOTIDE SEQUENCE</scope>
</reference>
<dbReference type="EMBL" id="UYJE01004679">
    <property type="protein sequence ID" value="VDI30328.1"/>
    <property type="molecule type" value="Genomic_DNA"/>
</dbReference>
<evidence type="ECO:0000313" key="3">
    <source>
        <dbReference type="Proteomes" id="UP000596742"/>
    </source>
</evidence>
<sequence>MLVLVILQFGLALVAGTSWSVPKECYPVFQCSYRFLNVEKFFYDGDTLKDVDAETVDELCQHLKKQSVCKKADKCKVMDFVTEMMADIERAVCVEYKKDIQGLTPCYNEPEFRSKFVECVQGSFTGYDPNTCGFVDGLKNCASMFQQCGDKQHASAVANMLSEYGTTICKHHKFNIGGP</sequence>
<feature type="chain" id="PRO_5032711420" evidence="1">
    <location>
        <begin position="17"/>
        <end position="179"/>
    </location>
</feature>
<feature type="signal peptide" evidence="1">
    <location>
        <begin position="1"/>
        <end position="16"/>
    </location>
</feature>
<organism evidence="2 3">
    <name type="scientific">Mytilus galloprovincialis</name>
    <name type="common">Mediterranean mussel</name>
    <dbReference type="NCBI Taxonomy" id="29158"/>
    <lineage>
        <taxon>Eukaryota</taxon>
        <taxon>Metazoa</taxon>
        <taxon>Spiralia</taxon>
        <taxon>Lophotrochozoa</taxon>
        <taxon>Mollusca</taxon>
        <taxon>Bivalvia</taxon>
        <taxon>Autobranchia</taxon>
        <taxon>Pteriomorphia</taxon>
        <taxon>Mytilida</taxon>
        <taxon>Mytiloidea</taxon>
        <taxon>Mytilidae</taxon>
        <taxon>Mytilinae</taxon>
        <taxon>Mytilus</taxon>
    </lineage>
</organism>
<evidence type="ECO:0000313" key="2">
    <source>
        <dbReference type="EMBL" id="VDI30328.1"/>
    </source>
</evidence>
<gene>
    <name evidence="2" type="ORF">MGAL_10B007154</name>
</gene>
<proteinExistence type="predicted"/>
<dbReference type="OrthoDB" id="6165690at2759"/>
<keyword evidence="1" id="KW-0732">Signal</keyword>
<accession>A0A8B6E653</accession>
<comment type="caution">
    <text evidence="2">The sequence shown here is derived from an EMBL/GenBank/DDBJ whole genome shotgun (WGS) entry which is preliminary data.</text>
</comment>
<evidence type="ECO:0000256" key="1">
    <source>
        <dbReference type="SAM" id="SignalP"/>
    </source>
</evidence>
<protein>
    <submittedName>
        <fullName evidence="2">Uncharacterized protein</fullName>
    </submittedName>
</protein>
<name>A0A8B6E653_MYTGA</name>
<dbReference type="AlphaFoldDB" id="A0A8B6E653"/>